<evidence type="ECO:0000313" key="3">
    <source>
        <dbReference type="Proteomes" id="UP000185604"/>
    </source>
</evidence>
<dbReference type="EMBL" id="NILF01000062">
    <property type="protein sequence ID" value="TWL34850.1"/>
    <property type="molecule type" value="Genomic_DNA"/>
</dbReference>
<dbReference type="Proteomes" id="UP000185604">
    <property type="component" value="Unassembled WGS sequence"/>
</dbReference>
<proteinExistence type="predicted"/>
<evidence type="ECO:0000313" key="2">
    <source>
        <dbReference type="EMBL" id="TWL34850.1"/>
    </source>
</evidence>
<evidence type="ECO:0000313" key="4">
    <source>
        <dbReference type="Proteomes" id="UP000429980"/>
    </source>
</evidence>
<dbReference type="Proteomes" id="UP000429980">
    <property type="component" value="Unassembled WGS sequence"/>
</dbReference>
<accession>A0A6I7THP9</accession>
<keyword evidence="4" id="KW-1185">Reference proteome</keyword>
<name>A0A6I7THP9_9BACI</name>
<dbReference type="AlphaFoldDB" id="A0A6I7THP9"/>
<reference evidence="2 4" key="2">
    <citation type="submission" date="2019-06" db="EMBL/GenBank/DDBJ databases">
        <title>Genome sequence analysis of &gt;100 Bacillus licheniformis strains suggests intrinsic resistance to this species.</title>
        <authorList>
            <person name="Wels M."/>
            <person name="Siezen R.J."/>
            <person name="Johansen E."/>
            <person name="Stuer-Lauridsen B."/>
            <person name="Bjerre K."/>
            <person name="Nielsen B.K.K."/>
        </authorList>
    </citation>
    <scope>NUCLEOTIDE SEQUENCE [LARGE SCALE GENOMIC DNA]</scope>
    <source>
        <strain evidence="2 4">BAC-15381</strain>
    </source>
</reference>
<gene>
    <name evidence="1" type="ORF">B4121_0408</name>
    <name evidence="2" type="ORF">CHCC15381_3293</name>
</gene>
<comment type="caution">
    <text evidence="1">The sequence shown here is derived from an EMBL/GenBank/DDBJ whole genome shotgun (WGS) entry which is preliminary data.</text>
</comment>
<reference evidence="1 3" key="1">
    <citation type="journal article" date="2016" name="Front. Microbiol.">
        <title>High-Level Heat Resistance of Spores of Bacillus amyloliquefaciens and Bacillus licheniformis Results from the Presence of a spoVA Operon in a Tn1546 Transposon.</title>
        <authorList>
            <person name="Berendsen E.M."/>
            <person name="Koning R.A."/>
            <person name="Boekhorst J."/>
            <person name="de Jong A."/>
            <person name="Kuipers O.P."/>
            <person name="Wells-Bennik M.H."/>
        </authorList>
    </citation>
    <scope>NUCLEOTIDE SEQUENCE [LARGE SCALE GENOMIC DNA]</scope>
    <source>
        <strain evidence="1 3">B4121</strain>
    </source>
</reference>
<protein>
    <submittedName>
        <fullName evidence="1">Uncharacterized protein</fullName>
    </submittedName>
</protein>
<organism evidence="1 3">
    <name type="scientific">Bacillus paralicheniformis</name>
    <dbReference type="NCBI Taxonomy" id="1648923"/>
    <lineage>
        <taxon>Bacteria</taxon>
        <taxon>Bacillati</taxon>
        <taxon>Bacillota</taxon>
        <taxon>Bacilli</taxon>
        <taxon>Bacillales</taxon>
        <taxon>Bacillaceae</taxon>
        <taxon>Bacillus</taxon>
    </lineage>
</organism>
<sequence length="42" mass="4910">MVTVSNMNCKVNNGNRQQSFHFFLNIVKVNLEILKKTLPNFK</sequence>
<evidence type="ECO:0000313" key="1">
    <source>
        <dbReference type="EMBL" id="OLF98881.1"/>
    </source>
</evidence>
<dbReference type="EMBL" id="LKPO01000001">
    <property type="protein sequence ID" value="OLF98881.1"/>
    <property type="molecule type" value="Genomic_DNA"/>
</dbReference>